<dbReference type="Proteomes" id="UP000767238">
    <property type="component" value="Unassembled WGS sequence"/>
</dbReference>
<accession>A0A9P8K3S5</accession>
<comment type="caution">
    <text evidence="2">The sequence shown here is derived from an EMBL/GenBank/DDBJ whole genome shotgun (WGS) entry which is preliminary data.</text>
</comment>
<name>A0A9P8K3S5_AURME</name>
<gene>
    <name evidence="2" type="ORF">KCV03_g9453</name>
</gene>
<evidence type="ECO:0000313" key="2">
    <source>
        <dbReference type="EMBL" id="KAH0212186.1"/>
    </source>
</evidence>
<sequence length="267" mass="31194">MEDKKLVTYDDFAAAFEAIMQIYRDLVAAPRKNDDELFENPILASAIEQAKLLLKESNLPLYYKARTNLFLGAVTEDWEAAEVYRTKADFVWRMMRSHYHQRASDWDMETKLAEIRMGLNQLERLQLEAKPDSWYDEYDPYAEEDEEENEVDEEEEVDEQDDDDEDYEIVDEEIERFEVLSINDNDTDDIHRDEQMYLDARETTVKVGAAVKSASKLGRDAPIEIERRIVDTQAHPPRCSFRALDHSQVAISQPTPYKPTPSIQHFS</sequence>
<organism evidence="2 3">
    <name type="scientific">Aureobasidium melanogenum</name>
    <name type="common">Aureobasidium pullulans var. melanogenum</name>
    <dbReference type="NCBI Taxonomy" id="46634"/>
    <lineage>
        <taxon>Eukaryota</taxon>
        <taxon>Fungi</taxon>
        <taxon>Dikarya</taxon>
        <taxon>Ascomycota</taxon>
        <taxon>Pezizomycotina</taxon>
        <taxon>Dothideomycetes</taxon>
        <taxon>Dothideomycetidae</taxon>
        <taxon>Dothideales</taxon>
        <taxon>Saccotheciaceae</taxon>
        <taxon>Aureobasidium</taxon>
    </lineage>
</organism>
<feature type="region of interest" description="Disordered" evidence="1">
    <location>
        <begin position="247"/>
        <end position="267"/>
    </location>
</feature>
<feature type="non-terminal residue" evidence="2">
    <location>
        <position position="1"/>
    </location>
</feature>
<evidence type="ECO:0000256" key="1">
    <source>
        <dbReference type="SAM" id="MobiDB-lite"/>
    </source>
</evidence>
<evidence type="ECO:0000313" key="3">
    <source>
        <dbReference type="Proteomes" id="UP000767238"/>
    </source>
</evidence>
<protein>
    <submittedName>
        <fullName evidence="2">Uncharacterized protein</fullName>
    </submittedName>
</protein>
<reference evidence="2" key="1">
    <citation type="journal article" date="2021" name="J Fungi (Basel)">
        <title>Virulence traits and population genomics of the black yeast Aureobasidium melanogenum.</title>
        <authorList>
            <person name="Cernosa A."/>
            <person name="Sun X."/>
            <person name="Gostincar C."/>
            <person name="Fang C."/>
            <person name="Gunde-Cimerman N."/>
            <person name="Song Z."/>
        </authorList>
    </citation>
    <scope>NUCLEOTIDE SEQUENCE</scope>
    <source>
        <strain evidence="2">EXF-8016</strain>
    </source>
</reference>
<feature type="region of interest" description="Disordered" evidence="1">
    <location>
        <begin position="141"/>
        <end position="165"/>
    </location>
</feature>
<feature type="compositionally biased region" description="Polar residues" evidence="1">
    <location>
        <begin position="249"/>
        <end position="267"/>
    </location>
</feature>
<dbReference type="EMBL" id="JAHFYH010000121">
    <property type="protein sequence ID" value="KAH0212186.1"/>
    <property type="molecule type" value="Genomic_DNA"/>
</dbReference>
<reference evidence="2" key="2">
    <citation type="submission" date="2021-08" db="EMBL/GenBank/DDBJ databases">
        <authorList>
            <person name="Gostincar C."/>
            <person name="Sun X."/>
            <person name="Song Z."/>
            <person name="Gunde-Cimerman N."/>
        </authorList>
    </citation>
    <scope>NUCLEOTIDE SEQUENCE</scope>
    <source>
        <strain evidence="2">EXF-8016</strain>
    </source>
</reference>
<dbReference type="OrthoDB" id="10514692at2759"/>
<dbReference type="AlphaFoldDB" id="A0A9P8K3S5"/>
<proteinExistence type="predicted"/>